<comment type="similarity">
    <text evidence="2">Belongs to the NET family.</text>
</comment>
<dbReference type="PANTHER" id="PTHR32258">
    <property type="entry name" value="PROTEIN NETWORKED 4A"/>
    <property type="match status" value="1"/>
</dbReference>
<evidence type="ECO:0000256" key="4">
    <source>
        <dbReference type="SAM" id="MobiDB-lite"/>
    </source>
</evidence>
<feature type="coiled-coil region" evidence="3">
    <location>
        <begin position="1095"/>
        <end position="1248"/>
    </location>
</feature>
<evidence type="ECO:0000259" key="5">
    <source>
        <dbReference type="PROSITE" id="PS51774"/>
    </source>
</evidence>
<keyword evidence="1 3" id="KW-0175">Coiled coil</keyword>
<name>A0A178V0B5_ARATH</name>
<feature type="domain" description="NAB" evidence="5">
    <location>
        <begin position="13"/>
        <end position="92"/>
    </location>
</feature>
<feature type="coiled-coil region" evidence="3">
    <location>
        <begin position="476"/>
        <end position="543"/>
    </location>
</feature>
<sequence length="1710" mass="196952">MASLSQSESGRLYSWWWDSHIPKNSKWIQDNLADMDSKVKTMIKLIEADADSFARRADMYFKKRPELMKLVEELYRAYRALAERYDHTTVELRRAHKVMVEAFPNQMSFDMIEDSASSSSEPRTEADTEALQKDGTKSKRSFSQTNKLDGTSDSHEADSEVETLKRTLLELQTEKEALNLQYQLILSKVSRFEKELNDAQKDVKGFDERACKADIEIKILKESLAKLEVERDTGLLQYSQAIERIADLEASISHGQEYAKGLTNRVSEAEREAMSLKKELSRLQSEKEAGLLRYNKSLELISSLEKTIRDAEESVRVFRDQSEQAETEIKALKQELLKLNEVNEDLNVRYQQCLETISKLEREVSHAQDNAKRLSSEVLAGAAKIKTVEEQCALLESFNQTMKVEAENLAHKMSAKDQELSQKQNEIEKLQAVMQEEQLRFSELGASLRNLESLHSQSQEEQKVLTSELHSRIQMLRELEMRNSKLEGDISSKEENRNLSEINDTSISLEIQKNEISCLKKMKEKLEEEVAKQMNQSSALQVEIHCVKGNIDSMNRRYQKLIDQVSLTGFDPESLSYSVKKLQDENSKLVELCTNQRDENNAVTGKLCEMDSILKRNADLEKLLLESNTKLDGSREKAKDLIERCESLRGEKSELAAERANLVSQLQIMTANMQTLLEKNSVLEKSLSCANIELESLRDKSKCFDDFFQFLKNDKSELMKERESLVSQLCKVEEKLGVLEKKYTELEVRYTDLQRDNKLKSHQVEELQVSLAAEKQESANYKRSTESRLADLQKNVSFLREECRSRKREYEDELDRVVNKQVEIFILQKLIEDLEQKNFSLLIECQKHVEASEFSEKLIAELESENLEQQMEAEIFLDEIDSLRGAIYQVIKALQVEADCKTEQKITKDQISVSRALGEIDSLKGSLSSAEYEMHRLVVENSVLLSLLGQFQSDGLVLESEKNILEKDLKTKIHQCGMLEKDKQDLLEANRLLKSKLIKREQQEQKLRAELKIENLKFESLHDSYMVLQQDYSYTLNDNKTLLLKFSEFKDGMHVVEEENDAILQEAVALSNTCVVYRSFGSEMAEEVEDFVETVSSLREISTGLKRKVETLEKKLEGKEKESQGLNKMLENLQEGLEEDNFLTGLLEHQVSNVDEILEHREMEILEAEHMLKATNNENEELHKEVEELRKDYEDSRRMRANLEWQISELSDVAGRQEEEIRKLNALNENLESEVQFLNKEIQRQQVREEYLSLELQEKSNEIGLWDSAATSFYFDLQVSAIRELILENKVNELSGVCENLNDEVVTKTTKIKQMKETVGFLESQVTELKSQLSAYDPVIASLAGDVKALEKSTHALTKFPATAYQQRVGNNLEESGSTTSPCNGIVILKEINPSIKTIEQAFVKEKGRLSRQITRSTSQKRRDRRKIENIQPDDQVTGESRQPRLRPEMTEVKNELLMKDNPRDQVTDSLTYGRSQGTSHGSNDMFEFWDESAESETSVNFLINSNKPQRSLNSNLRRQSRNPSIESDKAVGVVDKLELSRNIEDKAKILERLFSDSRRLSSLRISLTDLKRKLEMNEKQRRFSNADLVIVKRQLKEMEEAVSQLENTNEILSKEIEETGDARDIYRKVVVEKSRSGSEKIEQLQNKMQNIEQTVLKLEDGTKSKGRKMFSETRTVILLRDIIHKGGKRSARKKKNRFCGCIRSSTKEE</sequence>
<evidence type="ECO:0000313" key="10">
    <source>
        <dbReference type="Proteomes" id="UP000426265"/>
    </source>
</evidence>
<dbReference type="Proteomes" id="UP000426265">
    <property type="component" value="Unassembled WGS sequence"/>
</dbReference>
<dbReference type="Proteomes" id="UP000078284">
    <property type="component" value="Chromosome 4"/>
</dbReference>
<feature type="region of interest" description="Disordered" evidence="4">
    <location>
        <begin position="1409"/>
        <end position="1448"/>
    </location>
</feature>
<organism evidence="7 9">
    <name type="scientific">Arabidopsis thaliana</name>
    <name type="common">Mouse-ear cress</name>
    <dbReference type="NCBI Taxonomy" id="3702"/>
    <lineage>
        <taxon>Eukaryota</taxon>
        <taxon>Viridiplantae</taxon>
        <taxon>Streptophyta</taxon>
        <taxon>Embryophyta</taxon>
        <taxon>Tracheophyta</taxon>
        <taxon>Spermatophyta</taxon>
        <taxon>Magnoliopsida</taxon>
        <taxon>eudicotyledons</taxon>
        <taxon>Gunneridae</taxon>
        <taxon>Pentapetalae</taxon>
        <taxon>rosids</taxon>
        <taxon>malvids</taxon>
        <taxon>Brassicales</taxon>
        <taxon>Brassicaceae</taxon>
        <taxon>Camelineae</taxon>
        <taxon>Arabidopsis</taxon>
    </lineage>
</organism>
<feature type="coiled-coil region" evidence="3">
    <location>
        <begin position="1298"/>
        <end position="1332"/>
    </location>
</feature>
<feature type="coiled-coil region" evidence="3">
    <location>
        <begin position="1561"/>
        <end position="1662"/>
    </location>
</feature>
<dbReference type="Pfam" id="PF07765">
    <property type="entry name" value="KIP1"/>
    <property type="match status" value="1"/>
</dbReference>
<accession>A0A178V0B5</accession>
<dbReference type="Proteomes" id="UP000434276">
    <property type="component" value="Unassembled WGS sequence"/>
</dbReference>
<feature type="region of interest" description="Disordered" evidence="4">
    <location>
        <begin position="1460"/>
        <end position="1479"/>
    </location>
</feature>
<dbReference type="Gene3D" id="1.20.5.340">
    <property type="match status" value="1"/>
</dbReference>
<dbReference type="OrthoDB" id="10255522at2759"/>
<evidence type="ECO:0000256" key="3">
    <source>
        <dbReference type="SAM" id="Coils"/>
    </source>
</evidence>
<feature type="compositionally biased region" description="Basic and acidic residues" evidence="4">
    <location>
        <begin position="150"/>
        <end position="160"/>
    </location>
</feature>
<evidence type="ECO:0000313" key="9">
    <source>
        <dbReference type="Proteomes" id="UP000078284"/>
    </source>
</evidence>
<dbReference type="EMBL" id="CACSHJ010000095">
    <property type="protein sequence ID" value="CAA0395260.1"/>
    <property type="molecule type" value="Genomic_DNA"/>
</dbReference>
<reference evidence="9" key="1">
    <citation type="journal article" date="2016" name="Proc. Natl. Acad. Sci. U.S.A.">
        <title>Chromosome-level assembly of Arabidopsis thaliana Ler reveals the extent of translocation and inversion polymorphisms.</title>
        <authorList>
            <person name="Zapata L."/>
            <person name="Ding J."/>
            <person name="Willing E.M."/>
            <person name="Hartwig B."/>
            <person name="Bezdan D."/>
            <person name="Jiao W.B."/>
            <person name="Patel V."/>
            <person name="Velikkakam James G."/>
            <person name="Koornneef M."/>
            <person name="Ossowski S."/>
            <person name="Schneeberger K."/>
        </authorList>
    </citation>
    <scope>NUCLEOTIDE SEQUENCE [LARGE SCALE GENOMIC DNA]</scope>
    <source>
        <strain evidence="9">cv. Landsberg erecta</strain>
    </source>
</reference>
<dbReference type="ExpressionAtlas" id="A0A178V0B5">
    <property type="expression patterns" value="baseline and differential"/>
</dbReference>
<gene>
    <name evidence="7" type="ordered locus">AXX17_At4g17070</name>
    <name evidence="8" type="ORF">AN1_LOCUS18127</name>
    <name evidence="6" type="ORF">C24_LOCUS18008</name>
</gene>
<evidence type="ECO:0000313" key="11">
    <source>
        <dbReference type="Proteomes" id="UP000434276"/>
    </source>
</evidence>
<reference evidence="6 11" key="3">
    <citation type="submission" date="2019-12" db="EMBL/GenBank/DDBJ databases">
        <authorList>
            <person name="Jiao W.-B."/>
            <person name="Schneeberger K."/>
        </authorList>
    </citation>
    <scope>NUCLEOTIDE SEQUENCE [LARGE SCALE GENOMIC DNA]</scope>
    <source>
        <strain evidence="10">cv. An-1</strain>
        <strain evidence="11">cv. C24</strain>
    </source>
</reference>
<evidence type="ECO:0000313" key="6">
    <source>
        <dbReference type="EMBL" id="CAA0395260.1"/>
    </source>
</evidence>
<dbReference type="GO" id="GO:0003779">
    <property type="term" value="F:actin binding"/>
    <property type="evidence" value="ECO:0007669"/>
    <property type="project" value="InterPro"/>
</dbReference>
<dbReference type="EMBL" id="CACRSJ010000109">
    <property type="protein sequence ID" value="VYS62704.1"/>
    <property type="molecule type" value="Genomic_DNA"/>
</dbReference>
<dbReference type="InterPro" id="IPR051861">
    <property type="entry name" value="NET_actin-binding_domain"/>
</dbReference>
<dbReference type="GO" id="GO:0016020">
    <property type="term" value="C:membrane"/>
    <property type="evidence" value="ECO:0007669"/>
    <property type="project" value="UniProtKB-ARBA"/>
</dbReference>
<feature type="compositionally biased region" description="Polar residues" evidence="4">
    <location>
        <begin position="1468"/>
        <end position="1479"/>
    </location>
</feature>
<feature type="coiled-coil region" evidence="3">
    <location>
        <begin position="406"/>
        <end position="440"/>
    </location>
</feature>
<evidence type="ECO:0000313" key="8">
    <source>
        <dbReference type="EMBL" id="VYS62704.1"/>
    </source>
</evidence>
<evidence type="ECO:0000256" key="1">
    <source>
        <dbReference type="ARBA" id="ARBA00023054"/>
    </source>
</evidence>
<evidence type="ECO:0000256" key="2">
    <source>
        <dbReference type="ARBA" id="ARBA00038006"/>
    </source>
</evidence>
<dbReference type="Gene3D" id="1.10.287.1490">
    <property type="match status" value="1"/>
</dbReference>
<dbReference type="PROSITE" id="PS51774">
    <property type="entry name" value="NAB"/>
    <property type="match status" value="1"/>
</dbReference>
<dbReference type="PANTHER" id="PTHR32258:SF45">
    <property type="entry name" value="PROTEIN NETWORKED 1B"/>
    <property type="match status" value="1"/>
</dbReference>
<feature type="coiled-coil region" evidence="3">
    <location>
        <begin position="631"/>
        <end position="820"/>
    </location>
</feature>
<feature type="compositionally biased region" description="Basic and acidic residues" evidence="4">
    <location>
        <begin position="122"/>
        <end position="137"/>
    </location>
</feature>
<accession>A0A5S9XSP6</accession>
<feature type="coiled-coil region" evidence="3">
    <location>
        <begin position="259"/>
        <end position="377"/>
    </location>
</feature>
<feature type="region of interest" description="Disordered" evidence="4">
    <location>
        <begin position="113"/>
        <end position="160"/>
    </location>
</feature>
<reference evidence="7" key="2">
    <citation type="submission" date="2016-03" db="EMBL/GenBank/DDBJ databases">
        <title>Full-length assembly of Arabidopsis thaliana Ler reveals the complement of translocations and inversions.</title>
        <authorList>
            <person name="Zapata L."/>
            <person name="Schneeberger K."/>
            <person name="Ossowski S."/>
        </authorList>
    </citation>
    <scope>NUCLEOTIDE SEQUENCE [LARGE SCALE GENOMIC DNA]</scope>
    <source>
        <tissue evidence="7">Leaf</tissue>
    </source>
</reference>
<dbReference type="EMBL" id="LUHQ01000004">
    <property type="protein sequence ID" value="OAO98502.1"/>
    <property type="molecule type" value="Genomic_DNA"/>
</dbReference>
<proteinExistence type="inferred from homology"/>
<protein>
    <submittedName>
        <fullName evidence="7">NET1B</fullName>
    </submittedName>
</protein>
<dbReference type="InterPro" id="IPR011684">
    <property type="entry name" value="NAB"/>
</dbReference>
<evidence type="ECO:0000313" key="7">
    <source>
        <dbReference type="EMBL" id="OAO98502.1"/>
    </source>
</evidence>
<feature type="region of interest" description="Disordered" evidence="4">
    <location>
        <begin position="1505"/>
        <end position="1525"/>
    </location>
</feature>